<dbReference type="SUPFAM" id="SSF53633">
    <property type="entry name" value="Carbamate kinase-like"/>
    <property type="match status" value="1"/>
</dbReference>
<evidence type="ECO:0000259" key="7">
    <source>
        <dbReference type="Pfam" id="PF00696"/>
    </source>
</evidence>
<dbReference type="GO" id="GO:0019546">
    <property type="term" value="P:L-arginine deiminase pathway"/>
    <property type="evidence" value="ECO:0007669"/>
    <property type="project" value="TreeGrafter"/>
</dbReference>
<evidence type="ECO:0000256" key="5">
    <source>
        <dbReference type="NCBIfam" id="TIGR00746"/>
    </source>
</evidence>
<name>A0A545TMV2_9PROT</name>
<keyword evidence="9" id="KW-1185">Reference proteome</keyword>
<comment type="pathway">
    <text evidence="1">Amino-acid degradation; L-arginine degradation via ADI pathway.</text>
</comment>
<keyword evidence="3 6" id="KW-0808">Transferase</keyword>
<evidence type="ECO:0000256" key="6">
    <source>
        <dbReference type="PIRNR" id="PIRNR000723"/>
    </source>
</evidence>
<dbReference type="PANTHER" id="PTHR30409">
    <property type="entry name" value="CARBAMATE KINASE"/>
    <property type="match status" value="1"/>
</dbReference>
<dbReference type="PANTHER" id="PTHR30409:SF1">
    <property type="entry name" value="CARBAMATE KINASE-RELATED"/>
    <property type="match status" value="1"/>
</dbReference>
<gene>
    <name evidence="8" type="primary">arcC</name>
    <name evidence="8" type="ORF">FKG95_18310</name>
</gene>
<dbReference type="Pfam" id="PF00696">
    <property type="entry name" value="AA_kinase"/>
    <property type="match status" value="1"/>
</dbReference>
<proteinExistence type="inferred from homology"/>
<feature type="domain" description="Aspartate/glutamate/uridylate kinase" evidence="7">
    <location>
        <begin position="1"/>
        <end position="281"/>
    </location>
</feature>
<evidence type="ECO:0000313" key="8">
    <source>
        <dbReference type="EMBL" id="TQV78516.1"/>
    </source>
</evidence>
<dbReference type="NCBIfam" id="NF009008">
    <property type="entry name" value="PRK12354.1"/>
    <property type="match status" value="1"/>
</dbReference>
<dbReference type="FunFam" id="3.40.1160.10:FF:000007">
    <property type="entry name" value="Carbamate kinase"/>
    <property type="match status" value="1"/>
</dbReference>
<dbReference type="NCBIfam" id="TIGR00746">
    <property type="entry name" value="arcC"/>
    <property type="match status" value="1"/>
</dbReference>
<evidence type="ECO:0000256" key="1">
    <source>
        <dbReference type="ARBA" id="ARBA00004850"/>
    </source>
</evidence>
<dbReference type="OrthoDB" id="9766717at2"/>
<keyword evidence="4 6" id="KW-0418">Kinase</keyword>
<dbReference type="PIRSF" id="PIRSF000723">
    <property type="entry name" value="Carbamate_kin"/>
    <property type="match status" value="1"/>
</dbReference>
<evidence type="ECO:0000313" key="9">
    <source>
        <dbReference type="Proteomes" id="UP000315252"/>
    </source>
</evidence>
<dbReference type="EMBL" id="VHSH01000006">
    <property type="protein sequence ID" value="TQV78516.1"/>
    <property type="molecule type" value="Genomic_DNA"/>
</dbReference>
<evidence type="ECO:0000256" key="2">
    <source>
        <dbReference type="ARBA" id="ARBA00011066"/>
    </source>
</evidence>
<dbReference type="AlphaFoldDB" id="A0A545TMV2"/>
<dbReference type="CDD" id="cd04235">
    <property type="entry name" value="AAK_CK"/>
    <property type="match status" value="1"/>
</dbReference>
<dbReference type="InterPro" id="IPR036393">
    <property type="entry name" value="AceGlu_kinase-like_sf"/>
</dbReference>
<comment type="similarity">
    <text evidence="2 6">Belongs to the carbamate kinase family.</text>
</comment>
<evidence type="ECO:0000256" key="3">
    <source>
        <dbReference type="ARBA" id="ARBA00022679"/>
    </source>
</evidence>
<dbReference type="InterPro" id="IPR003964">
    <property type="entry name" value="Carb_kinase"/>
</dbReference>
<dbReference type="GO" id="GO:0005829">
    <property type="term" value="C:cytosol"/>
    <property type="evidence" value="ECO:0007669"/>
    <property type="project" value="TreeGrafter"/>
</dbReference>
<dbReference type="Proteomes" id="UP000315252">
    <property type="component" value="Unassembled WGS sequence"/>
</dbReference>
<sequence>MRIVIALGGNALLRRGQALTAENQRENVRIAAEAMAPIARQHQLAVSHGNGPQVGLLALQGAAYKPDELYPLDVLGAETEGMIGYMIEQEMGNLLPPEVPFATILTMIEVDQADPAFADPAKFIGPVYEEAEARRLAADKNWSIKPDGDKWRRVVASPQPKRIFEIRPIRWLLERNTIVICAGGGGIPTVYDENRKLQGTEAVIDKDLASELLARELDADLLIMATDVDAVYTDWGTPEAKAIRQTSPEALRAQSFPAGSMGPKVEAACLYVERTGKAAVIGGLADLESMVTGSAGTTINSTASGLEWYDRANRDF</sequence>
<accession>A0A545TMV2</accession>
<reference evidence="8 9" key="1">
    <citation type="submission" date="2019-06" db="EMBL/GenBank/DDBJ databases">
        <title>Whole genome sequence for Rhodospirillaceae sp. R148.</title>
        <authorList>
            <person name="Wang G."/>
        </authorList>
    </citation>
    <scope>NUCLEOTIDE SEQUENCE [LARGE SCALE GENOMIC DNA]</scope>
    <source>
        <strain evidence="8 9">R148</strain>
    </source>
</reference>
<organism evidence="8 9">
    <name type="scientific">Denitrobaculum tricleocarpae</name>
    <dbReference type="NCBI Taxonomy" id="2591009"/>
    <lineage>
        <taxon>Bacteria</taxon>
        <taxon>Pseudomonadati</taxon>
        <taxon>Pseudomonadota</taxon>
        <taxon>Alphaproteobacteria</taxon>
        <taxon>Rhodospirillales</taxon>
        <taxon>Rhodospirillaceae</taxon>
        <taxon>Denitrobaculum</taxon>
    </lineage>
</organism>
<evidence type="ECO:0000256" key="4">
    <source>
        <dbReference type="ARBA" id="ARBA00022777"/>
    </source>
</evidence>
<dbReference type="RefSeq" id="WP_142897849.1">
    <property type="nucleotide sequence ID" value="NZ_ML660057.1"/>
</dbReference>
<dbReference type="InterPro" id="IPR001048">
    <property type="entry name" value="Asp/Glu/Uridylate_kinase"/>
</dbReference>
<protein>
    <recommendedName>
        <fullName evidence="5 6">Carbamate kinase</fullName>
    </recommendedName>
</protein>
<dbReference type="Gene3D" id="3.40.1160.10">
    <property type="entry name" value="Acetylglutamate kinase-like"/>
    <property type="match status" value="1"/>
</dbReference>
<dbReference type="GO" id="GO:0008804">
    <property type="term" value="F:carbamate kinase activity"/>
    <property type="evidence" value="ECO:0007669"/>
    <property type="project" value="UniProtKB-UniRule"/>
</dbReference>
<dbReference type="PRINTS" id="PR01469">
    <property type="entry name" value="CARBMTKINASE"/>
</dbReference>
<comment type="caution">
    <text evidence="8">The sequence shown here is derived from an EMBL/GenBank/DDBJ whole genome shotgun (WGS) entry which is preliminary data.</text>
</comment>